<dbReference type="InterPro" id="IPR004045">
    <property type="entry name" value="Glutathione_S-Trfase_N"/>
</dbReference>
<dbReference type="PROSITE" id="PS50404">
    <property type="entry name" value="GST_NTER"/>
    <property type="match status" value="1"/>
</dbReference>
<dbReference type="PANTHER" id="PTHR44051">
    <property type="entry name" value="GLUTATHIONE S-TRANSFERASE-RELATED"/>
    <property type="match status" value="1"/>
</dbReference>
<organism evidence="2 3">
    <name type="scientific">Roseateles asaccharophilus</name>
    <dbReference type="NCBI Taxonomy" id="582607"/>
    <lineage>
        <taxon>Bacteria</taxon>
        <taxon>Pseudomonadati</taxon>
        <taxon>Pseudomonadota</taxon>
        <taxon>Betaproteobacteria</taxon>
        <taxon>Burkholderiales</taxon>
        <taxon>Sphaerotilaceae</taxon>
        <taxon>Roseateles</taxon>
    </lineage>
</organism>
<evidence type="ECO:0000313" key="2">
    <source>
        <dbReference type="EMBL" id="MDR7333194.1"/>
    </source>
</evidence>
<dbReference type="Gene3D" id="1.20.1050.10">
    <property type="match status" value="1"/>
</dbReference>
<protein>
    <submittedName>
        <fullName evidence="2">GST-like protein</fullName>
    </submittedName>
</protein>
<dbReference type="SFLD" id="SFLDS00019">
    <property type="entry name" value="Glutathione_Transferase_(cytos"/>
    <property type="match status" value="1"/>
</dbReference>
<sequence>MFGDHTLTLTLYGAEASGAVAVEAALTLLGLRYQLIEGATWAEEAARDRVATSNPMRQIPTLVLPDGEVMTESAAILIYLADLDPAAGLAPAPNDPKRRQFLRWMLYVSSAVYALHWIKPDVKRIGAPEASRDAVVEAVHERIAFCWATMDAQLSPGDYLLGDELTVLDLYVAVVSRFGPWRERFEEAAPRMAAVVHRVDNDPRLAALWRDRFPED</sequence>
<gene>
    <name evidence="2" type="ORF">J2X21_002328</name>
</gene>
<dbReference type="InterPro" id="IPR040079">
    <property type="entry name" value="Glutathione_S-Trfase"/>
</dbReference>
<dbReference type="SUPFAM" id="SSF52833">
    <property type="entry name" value="Thioredoxin-like"/>
    <property type="match status" value="1"/>
</dbReference>
<dbReference type="PANTHER" id="PTHR44051:SF8">
    <property type="entry name" value="GLUTATHIONE S-TRANSFERASE GSTA"/>
    <property type="match status" value="1"/>
</dbReference>
<evidence type="ECO:0000313" key="3">
    <source>
        <dbReference type="Proteomes" id="UP001180825"/>
    </source>
</evidence>
<dbReference type="EMBL" id="JAVDXV010000004">
    <property type="protein sequence ID" value="MDR7333194.1"/>
    <property type="molecule type" value="Genomic_DNA"/>
</dbReference>
<dbReference type="CDD" id="cd03057">
    <property type="entry name" value="GST_N_Beta"/>
    <property type="match status" value="1"/>
</dbReference>
<dbReference type="SUPFAM" id="SSF47616">
    <property type="entry name" value="GST C-terminal domain-like"/>
    <property type="match status" value="1"/>
</dbReference>
<reference evidence="2 3" key="1">
    <citation type="submission" date="2023-07" db="EMBL/GenBank/DDBJ databases">
        <title>Sorghum-associated microbial communities from plants grown in Nebraska, USA.</title>
        <authorList>
            <person name="Schachtman D."/>
        </authorList>
    </citation>
    <scope>NUCLEOTIDE SEQUENCE [LARGE SCALE GENOMIC DNA]</scope>
    <source>
        <strain evidence="2 3">BE316</strain>
    </source>
</reference>
<dbReference type="SFLD" id="SFLDG00358">
    <property type="entry name" value="Main_(cytGST)"/>
    <property type="match status" value="1"/>
</dbReference>
<evidence type="ECO:0000259" key="1">
    <source>
        <dbReference type="PROSITE" id="PS50404"/>
    </source>
</evidence>
<dbReference type="RefSeq" id="WP_310328654.1">
    <property type="nucleotide sequence ID" value="NZ_JAVDXV010000004.1"/>
</dbReference>
<dbReference type="Pfam" id="PF13409">
    <property type="entry name" value="GST_N_2"/>
    <property type="match status" value="1"/>
</dbReference>
<accession>A0ABU2A7L5</accession>
<dbReference type="InterPro" id="IPR004046">
    <property type="entry name" value="GST_C"/>
</dbReference>
<dbReference type="InterPro" id="IPR036282">
    <property type="entry name" value="Glutathione-S-Trfase_C_sf"/>
</dbReference>
<keyword evidence="3" id="KW-1185">Reference proteome</keyword>
<dbReference type="InterPro" id="IPR036249">
    <property type="entry name" value="Thioredoxin-like_sf"/>
</dbReference>
<dbReference type="Proteomes" id="UP001180825">
    <property type="component" value="Unassembled WGS sequence"/>
</dbReference>
<feature type="domain" description="GST N-terminal" evidence="1">
    <location>
        <begin position="1"/>
        <end position="88"/>
    </location>
</feature>
<dbReference type="Gene3D" id="3.40.30.10">
    <property type="entry name" value="Glutaredoxin"/>
    <property type="match status" value="1"/>
</dbReference>
<comment type="caution">
    <text evidence="2">The sequence shown here is derived from an EMBL/GenBank/DDBJ whole genome shotgun (WGS) entry which is preliminary data.</text>
</comment>
<proteinExistence type="predicted"/>
<dbReference type="Pfam" id="PF14497">
    <property type="entry name" value="GST_C_3"/>
    <property type="match status" value="1"/>
</dbReference>
<name>A0ABU2A7L5_9BURK</name>